<dbReference type="EMBL" id="DXGI01000215">
    <property type="protein sequence ID" value="HIW78655.1"/>
    <property type="molecule type" value="Genomic_DNA"/>
</dbReference>
<dbReference type="AlphaFoldDB" id="A0A9D1R0E7"/>
<comment type="caution">
    <text evidence="1">The sequence shown here is derived from an EMBL/GenBank/DDBJ whole genome shotgun (WGS) entry which is preliminary data.</text>
</comment>
<protein>
    <submittedName>
        <fullName evidence="1">DUF2333 family protein</fullName>
    </submittedName>
</protein>
<name>A0A9D1R0E7_9BACT</name>
<gene>
    <name evidence="1" type="ORF">H9874_05875</name>
</gene>
<proteinExistence type="predicted"/>
<accession>A0A9D1R0E7</accession>
<sequence length="305" mass="35112">MKLPQFGFIEKLKIVLKTLLVQVCLFFGLLLLVWGSQHLYSMIDRTQFPEPAPIADVSTLDENGKGKALVDALTHQMRYELNSTFGWSINDILFNRFVLDNRAYRQYGVYHATKVLMDLYSMTIAKLGTNDRENELLYKARLNNFAIDPRSFLFPSAESSYKKGLKLIEQYKAQLDKGTAVYNCRTDDLYASFDLVIGEDLLGYALGLLQNTQEQPFYTLDNRIYEVQGIVLVVRDFVNALYQLYPEIREKGNANNMAAALDYMNRICSYDPMYITSKLNSGELIISYVLFAKNRLEDIRNSIRI</sequence>
<organism evidence="1 2">
    <name type="scientific">Candidatus Bilophila faecipullorum</name>
    <dbReference type="NCBI Taxonomy" id="2838482"/>
    <lineage>
        <taxon>Bacteria</taxon>
        <taxon>Pseudomonadati</taxon>
        <taxon>Thermodesulfobacteriota</taxon>
        <taxon>Desulfovibrionia</taxon>
        <taxon>Desulfovibrionales</taxon>
        <taxon>Desulfovibrionaceae</taxon>
        <taxon>Bilophila</taxon>
    </lineage>
</organism>
<evidence type="ECO:0000313" key="2">
    <source>
        <dbReference type="Proteomes" id="UP000824264"/>
    </source>
</evidence>
<dbReference type="Proteomes" id="UP000824264">
    <property type="component" value="Unassembled WGS sequence"/>
</dbReference>
<evidence type="ECO:0000313" key="1">
    <source>
        <dbReference type="EMBL" id="HIW78655.1"/>
    </source>
</evidence>
<dbReference type="InterPro" id="IPR016936">
    <property type="entry name" value="UCP029693"/>
</dbReference>
<reference evidence="1" key="2">
    <citation type="submission" date="2021-04" db="EMBL/GenBank/DDBJ databases">
        <authorList>
            <person name="Gilroy R."/>
        </authorList>
    </citation>
    <scope>NUCLEOTIDE SEQUENCE</scope>
    <source>
        <strain evidence="1">ChiSxjej5B17-1746</strain>
    </source>
</reference>
<reference evidence="1" key="1">
    <citation type="journal article" date="2021" name="PeerJ">
        <title>Extensive microbial diversity within the chicken gut microbiome revealed by metagenomics and culture.</title>
        <authorList>
            <person name="Gilroy R."/>
            <person name="Ravi A."/>
            <person name="Getino M."/>
            <person name="Pursley I."/>
            <person name="Horton D.L."/>
            <person name="Alikhan N.F."/>
            <person name="Baker D."/>
            <person name="Gharbi K."/>
            <person name="Hall N."/>
            <person name="Watson M."/>
            <person name="Adriaenssens E.M."/>
            <person name="Foster-Nyarko E."/>
            <person name="Jarju S."/>
            <person name="Secka A."/>
            <person name="Antonio M."/>
            <person name="Oren A."/>
            <person name="Chaudhuri R.R."/>
            <person name="La Ragione R."/>
            <person name="Hildebrand F."/>
            <person name="Pallen M.J."/>
        </authorList>
    </citation>
    <scope>NUCLEOTIDE SEQUENCE</scope>
    <source>
        <strain evidence="1">ChiSxjej5B17-1746</strain>
    </source>
</reference>
<dbReference type="Pfam" id="PF10095">
    <property type="entry name" value="DUF2333"/>
    <property type="match status" value="1"/>
</dbReference>